<dbReference type="RefSeq" id="WP_128699949.1">
    <property type="nucleotide sequence ID" value="NZ_CP019384.1"/>
</dbReference>
<dbReference type="AlphaFoldDB" id="A0A410P4W7"/>
<organism evidence="1 2">
    <name type="scientific">Velamenicoccus archaeovorus</name>
    <dbReference type="NCBI Taxonomy" id="1930593"/>
    <lineage>
        <taxon>Bacteria</taxon>
        <taxon>Pseudomonadati</taxon>
        <taxon>Candidatus Omnitrophota</taxon>
        <taxon>Candidatus Velamenicoccus</taxon>
    </lineage>
</organism>
<keyword evidence="2" id="KW-1185">Reference proteome</keyword>
<dbReference type="EMBL" id="CP019384">
    <property type="protein sequence ID" value="QAT17216.1"/>
    <property type="molecule type" value="Genomic_DNA"/>
</dbReference>
<dbReference type="KEGG" id="vai:BU251_05450"/>
<protein>
    <submittedName>
        <fullName evidence="1">Uncharacterized protein</fullName>
    </submittedName>
</protein>
<accession>A0A410P4W7</accession>
<dbReference type="Proteomes" id="UP000287243">
    <property type="component" value="Chromosome"/>
</dbReference>
<evidence type="ECO:0000313" key="2">
    <source>
        <dbReference type="Proteomes" id="UP000287243"/>
    </source>
</evidence>
<sequence>MKRVVFSVIVIAGLLLFVYSGRVQKAVAVTRVRLQARMIIGEITQRQYEEAIKKASFGSMFWDPRAVLAVD</sequence>
<evidence type="ECO:0000313" key="1">
    <source>
        <dbReference type="EMBL" id="QAT17216.1"/>
    </source>
</evidence>
<proteinExistence type="predicted"/>
<gene>
    <name evidence="1" type="ORF">BU251_05450</name>
</gene>
<reference evidence="1 2" key="1">
    <citation type="submission" date="2017-01" db="EMBL/GenBank/DDBJ databases">
        <title>First insights into the biology of 'candidatus Vampirococcus archaeovorus'.</title>
        <authorList>
            <person name="Kizina J."/>
            <person name="Jordan S."/>
            <person name="Stueber K."/>
            <person name="Reinhardt R."/>
            <person name="Harder J."/>
        </authorList>
    </citation>
    <scope>NUCLEOTIDE SEQUENCE [LARGE SCALE GENOMIC DNA]</scope>
    <source>
        <strain evidence="1 2">LiM</strain>
    </source>
</reference>
<name>A0A410P4W7_VELA1</name>